<evidence type="ECO:0000256" key="6">
    <source>
        <dbReference type="SAM" id="Phobius"/>
    </source>
</evidence>
<gene>
    <name evidence="7" type="ORF">KP509_35G018200</name>
</gene>
<evidence type="ECO:0000256" key="1">
    <source>
        <dbReference type="ARBA" id="ARBA00004141"/>
    </source>
</evidence>
<name>A0A8T2QEY2_CERRI</name>
<dbReference type="EMBL" id="CM035440">
    <property type="protein sequence ID" value="KAH7282198.1"/>
    <property type="molecule type" value="Genomic_DNA"/>
</dbReference>
<dbReference type="OMA" id="MIFRSAV"/>
<evidence type="ECO:0000256" key="3">
    <source>
        <dbReference type="ARBA" id="ARBA00022692"/>
    </source>
</evidence>
<dbReference type="InterPro" id="IPR037185">
    <property type="entry name" value="EmrE-like"/>
</dbReference>
<proteinExistence type="predicted"/>
<keyword evidence="4 6" id="KW-1133">Transmembrane helix</keyword>
<dbReference type="AlphaFoldDB" id="A0A8T2QEY2"/>
<accession>A0A8T2QEY2</accession>
<dbReference type="SUPFAM" id="SSF103481">
    <property type="entry name" value="Multidrug resistance efflux transporter EmrE"/>
    <property type="match status" value="1"/>
</dbReference>
<feature type="transmembrane region" description="Helical" evidence="6">
    <location>
        <begin position="12"/>
        <end position="33"/>
    </location>
</feature>
<keyword evidence="5 6" id="KW-0472">Membrane</keyword>
<feature type="transmembrane region" description="Helical" evidence="6">
    <location>
        <begin position="40"/>
        <end position="58"/>
    </location>
</feature>
<dbReference type="PANTHER" id="PTHR36116">
    <property type="entry name" value="UPF0060 MEMBRANE PROTEIN YNFA"/>
    <property type="match status" value="1"/>
</dbReference>
<evidence type="ECO:0000313" key="8">
    <source>
        <dbReference type="Proteomes" id="UP000825935"/>
    </source>
</evidence>
<keyword evidence="2" id="KW-1003">Cell membrane</keyword>
<dbReference type="Proteomes" id="UP000825935">
    <property type="component" value="Chromosome 35"/>
</dbReference>
<feature type="transmembrane region" description="Helical" evidence="6">
    <location>
        <begin position="95"/>
        <end position="114"/>
    </location>
</feature>
<keyword evidence="3 6" id="KW-0812">Transmembrane</keyword>
<comment type="subcellular location">
    <subcellularLocation>
        <location evidence="1">Membrane</location>
        <topology evidence="1">Multi-pass membrane protein</topology>
    </subcellularLocation>
</comment>
<evidence type="ECO:0000256" key="2">
    <source>
        <dbReference type="ARBA" id="ARBA00022475"/>
    </source>
</evidence>
<dbReference type="PANTHER" id="PTHR36116:SF1">
    <property type="entry name" value="UPF0060 MEMBRANE PROTEIN YNFA"/>
    <property type="match status" value="1"/>
</dbReference>
<dbReference type="Gene3D" id="1.10.3730.20">
    <property type="match status" value="1"/>
</dbReference>
<keyword evidence="8" id="KW-1185">Reference proteome</keyword>
<evidence type="ECO:0000313" key="7">
    <source>
        <dbReference type="EMBL" id="KAH7282198.1"/>
    </source>
</evidence>
<reference evidence="7" key="1">
    <citation type="submission" date="2021-08" db="EMBL/GenBank/DDBJ databases">
        <title>WGS assembly of Ceratopteris richardii.</title>
        <authorList>
            <person name="Marchant D.B."/>
            <person name="Chen G."/>
            <person name="Jenkins J."/>
            <person name="Shu S."/>
            <person name="Leebens-Mack J."/>
            <person name="Grimwood J."/>
            <person name="Schmutz J."/>
            <person name="Soltis P."/>
            <person name="Soltis D."/>
            <person name="Chen Z.-H."/>
        </authorList>
    </citation>
    <scope>NUCLEOTIDE SEQUENCE</scope>
    <source>
        <strain evidence="7">Whitten #5841</strain>
        <tissue evidence="7">Leaf</tissue>
    </source>
</reference>
<organism evidence="7 8">
    <name type="scientific">Ceratopteris richardii</name>
    <name type="common">Triangle waterfern</name>
    <dbReference type="NCBI Taxonomy" id="49495"/>
    <lineage>
        <taxon>Eukaryota</taxon>
        <taxon>Viridiplantae</taxon>
        <taxon>Streptophyta</taxon>
        <taxon>Embryophyta</taxon>
        <taxon>Tracheophyta</taxon>
        <taxon>Polypodiopsida</taxon>
        <taxon>Polypodiidae</taxon>
        <taxon>Polypodiales</taxon>
        <taxon>Pteridineae</taxon>
        <taxon>Pteridaceae</taxon>
        <taxon>Parkerioideae</taxon>
        <taxon>Ceratopteris</taxon>
    </lineage>
</organism>
<dbReference type="GO" id="GO:0005886">
    <property type="term" value="C:plasma membrane"/>
    <property type="evidence" value="ECO:0007669"/>
    <property type="project" value="TreeGrafter"/>
</dbReference>
<evidence type="ECO:0000256" key="4">
    <source>
        <dbReference type="ARBA" id="ARBA00022989"/>
    </source>
</evidence>
<evidence type="ECO:0000256" key="5">
    <source>
        <dbReference type="ARBA" id="ARBA00023136"/>
    </source>
</evidence>
<comment type="caution">
    <text evidence="7">The sequence shown here is derived from an EMBL/GenBank/DDBJ whole genome shotgun (WGS) entry which is preliminary data.</text>
</comment>
<dbReference type="Pfam" id="PF02694">
    <property type="entry name" value="UPF0060"/>
    <property type="match status" value="1"/>
</dbReference>
<feature type="transmembrane region" description="Helical" evidence="6">
    <location>
        <begin position="70"/>
        <end position="88"/>
    </location>
</feature>
<dbReference type="InterPro" id="IPR003844">
    <property type="entry name" value="UPF0060"/>
</dbReference>
<sequence>MTVKHKSTLESVITICILVSAAVCEVSGGWCIWKWRRNDWKWWVMLIGSVIVITSGILPTLQKQAFNRTYALYGGFFICASFLWGWALDGQRPDLWDIIGSVITLIGVLLIMFIPRKPIQTTAENPVSFSV</sequence>
<dbReference type="OrthoDB" id="65622at2759"/>
<protein>
    <submittedName>
        <fullName evidence="7">Uncharacterized protein</fullName>
    </submittedName>
</protein>